<feature type="transmembrane region" description="Helical" evidence="12">
    <location>
        <begin position="265"/>
        <end position="281"/>
    </location>
</feature>
<keyword evidence="16" id="KW-1185">Reference proteome</keyword>
<dbReference type="CDD" id="cd00212">
    <property type="entry name" value="PTS_IIB_glc"/>
    <property type="match status" value="1"/>
</dbReference>
<evidence type="ECO:0000256" key="5">
    <source>
        <dbReference type="ARBA" id="ARBA00022679"/>
    </source>
</evidence>
<feature type="active site" description="Phosphocysteine intermediate; for EIIB activity" evidence="11">
    <location>
        <position position="408"/>
    </location>
</feature>
<dbReference type="InterPro" id="IPR036878">
    <property type="entry name" value="Glu_permease_IIB"/>
</dbReference>
<keyword evidence="7 12" id="KW-0812">Transmembrane</keyword>
<evidence type="ECO:0000256" key="4">
    <source>
        <dbReference type="ARBA" id="ARBA00022597"/>
    </source>
</evidence>
<evidence type="ECO:0000259" key="13">
    <source>
        <dbReference type="PROSITE" id="PS51098"/>
    </source>
</evidence>
<feature type="transmembrane region" description="Helical" evidence="12">
    <location>
        <begin position="316"/>
        <end position="335"/>
    </location>
</feature>
<dbReference type="NCBIfam" id="TIGR00826">
    <property type="entry name" value="EIIB_glc"/>
    <property type="match status" value="1"/>
</dbReference>
<evidence type="ECO:0000256" key="11">
    <source>
        <dbReference type="PROSITE-ProRule" id="PRU00421"/>
    </source>
</evidence>
<dbReference type="Gene3D" id="3.30.1360.60">
    <property type="entry name" value="Glucose permease domain IIB"/>
    <property type="match status" value="1"/>
</dbReference>
<evidence type="ECO:0000256" key="1">
    <source>
        <dbReference type="ARBA" id="ARBA00004651"/>
    </source>
</evidence>
<dbReference type="InterPro" id="IPR010974">
    <property type="entry name" value="PTS_IIBC_nag"/>
</dbReference>
<accession>A0A0B2K2B1</accession>
<keyword evidence="10 12" id="KW-0472">Membrane</keyword>
<dbReference type="AlphaFoldDB" id="A0A0B2K2B1"/>
<dbReference type="InterPro" id="IPR018113">
    <property type="entry name" value="PTrfase_EIIB_Cys"/>
</dbReference>
<dbReference type="Pfam" id="PF02378">
    <property type="entry name" value="PTS_EIIC"/>
    <property type="match status" value="1"/>
</dbReference>
<keyword evidence="2" id="KW-0813">Transport</keyword>
<dbReference type="PANTHER" id="PTHR30009">
    <property type="entry name" value="CYTOCHROME C-TYPE SYNTHESIS PROTEIN AND PTS TRANSMEMBRANE COMPONENT"/>
    <property type="match status" value="1"/>
</dbReference>
<sequence>MKFMRDLFIRLQSIGKALMLPIAVLPAAALLLRLGAPDVLDIPFITKAGGAVFDNLALIFSIGIGVGLAKDSNGAAGLAGAIGYLILTSALKTIDETLNMSVLAGIVSGIEAGVIYNRYHKVKLPEYLGFFGGRRFVLIVTALVSIILAAIFGVIWGPCQAFIHSVGEWIIGAGALGTFVYGVLNRLLIPVGLHHILNSFIWFVFGEYTNPVTGAVVTGDLNRFFAGDPSAGMFMAGFFPMMMFGMPAVALAMYHAAKPENRAKIGGVLASVAFTSFLTGITEPIEFMFMFLAPALYVVHAVLTGLSLAVTYSLGVLDGFGFSAGFIDYVIDWGLATKPELIIIIGAVVFALYYGIFSWAIRYFDIPTIGRYDEDMPADDAPANMSDLSQLILQGLGGNSNLTEIANCATRLRCTVRDLSLVDNEGLKRIKEVRGVLVAGNAVQVVVGLKAEQIADEILAIRGSKG</sequence>
<evidence type="ECO:0000313" key="15">
    <source>
        <dbReference type="EMBL" id="KHM52252.1"/>
    </source>
</evidence>
<reference evidence="15 16" key="1">
    <citation type="journal article" date="2013" name="PLoS ONE">
        <title>Identification and characterization of three novel lipases belonging to families II and V from Anaerovibrio lipolyticus 5ST.</title>
        <authorList>
            <person name="Prive F."/>
            <person name="Kaderbhai N.N."/>
            <person name="Girdwood S."/>
            <person name="Worgan H.J."/>
            <person name="Pinloche E."/>
            <person name="Scollan N.D."/>
            <person name="Huws S.A."/>
            <person name="Newbold C.J."/>
        </authorList>
    </citation>
    <scope>NUCLEOTIDE SEQUENCE [LARGE SCALE GENOMIC DNA]</scope>
    <source>
        <strain evidence="15 16">5S</strain>
    </source>
</reference>
<evidence type="ECO:0000256" key="2">
    <source>
        <dbReference type="ARBA" id="ARBA00022448"/>
    </source>
</evidence>
<dbReference type="GO" id="GO:0015572">
    <property type="term" value="F:N-acetylglucosamine transmembrane transporter activity"/>
    <property type="evidence" value="ECO:0007669"/>
    <property type="project" value="InterPro"/>
</dbReference>
<dbReference type="InterPro" id="IPR013013">
    <property type="entry name" value="PTS_EIIC_1"/>
</dbReference>
<feature type="transmembrane region" description="Helical" evidence="12">
    <location>
        <begin position="51"/>
        <end position="68"/>
    </location>
</feature>
<protein>
    <submittedName>
        <fullName evidence="15">PTS sugar transporter</fullName>
    </submittedName>
</protein>
<feature type="domain" description="PTS EIIB type-1" evidence="13">
    <location>
        <begin position="386"/>
        <end position="466"/>
    </location>
</feature>
<feature type="transmembrane region" description="Helical" evidence="12">
    <location>
        <begin position="200"/>
        <end position="219"/>
    </location>
</feature>
<feature type="transmembrane region" description="Helical" evidence="12">
    <location>
        <begin position="75"/>
        <end position="91"/>
    </location>
</feature>
<comment type="caution">
    <text evidence="15">The sequence shown here is derived from an EMBL/GenBank/DDBJ whole genome shotgun (WGS) entry which is preliminary data.</text>
</comment>
<dbReference type="PROSITE" id="PS51098">
    <property type="entry name" value="PTS_EIIB_TYPE_1"/>
    <property type="match status" value="1"/>
</dbReference>
<dbReference type="EMBL" id="JSCE01000120">
    <property type="protein sequence ID" value="KHM52252.1"/>
    <property type="molecule type" value="Genomic_DNA"/>
</dbReference>
<evidence type="ECO:0000256" key="7">
    <source>
        <dbReference type="ARBA" id="ARBA00022692"/>
    </source>
</evidence>
<dbReference type="GO" id="GO:0019866">
    <property type="term" value="C:organelle inner membrane"/>
    <property type="evidence" value="ECO:0007669"/>
    <property type="project" value="InterPro"/>
</dbReference>
<organism evidence="15 16">
    <name type="scientific">Anaerovibrio lipolyticus</name>
    <dbReference type="NCBI Taxonomy" id="82374"/>
    <lineage>
        <taxon>Bacteria</taxon>
        <taxon>Bacillati</taxon>
        <taxon>Bacillota</taxon>
        <taxon>Negativicutes</taxon>
        <taxon>Selenomonadales</taxon>
        <taxon>Selenomonadaceae</taxon>
        <taxon>Anaerovibrio</taxon>
    </lineage>
</organism>
<dbReference type="GO" id="GO:0015764">
    <property type="term" value="P:N-acetylglucosamine transport"/>
    <property type="evidence" value="ECO:0007669"/>
    <property type="project" value="TreeGrafter"/>
</dbReference>
<gene>
    <name evidence="15" type="ORF">NZ47_05820</name>
</gene>
<dbReference type="GO" id="GO:0008982">
    <property type="term" value="F:protein-N(PI)-phosphohistidine-sugar phosphotransferase activity"/>
    <property type="evidence" value="ECO:0007669"/>
    <property type="project" value="InterPro"/>
</dbReference>
<evidence type="ECO:0000256" key="3">
    <source>
        <dbReference type="ARBA" id="ARBA00022475"/>
    </source>
</evidence>
<dbReference type="InterPro" id="IPR050429">
    <property type="entry name" value="PTS_Glucose_EIICBA"/>
</dbReference>
<evidence type="ECO:0000256" key="12">
    <source>
        <dbReference type="SAM" id="Phobius"/>
    </source>
</evidence>
<evidence type="ECO:0000256" key="9">
    <source>
        <dbReference type="ARBA" id="ARBA00022989"/>
    </source>
</evidence>
<evidence type="ECO:0000313" key="16">
    <source>
        <dbReference type="Proteomes" id="UP000030993"/>
    </source>
</evidence>
<feature type="transmembrane region" description="Helical" evidence="12">
    <location>
        <begin position="169"/>
        <end position="188"/>
    </location>
</feature>
<evidence type="ECO:0000256" key="10">
    <source>
        <dbReference type="ARBA" id="ARBA00023136"/>
    </source>
</evidence>
<keyword evidence="9 12" id="KW-1133">Transmembrane helix</keyword>
<dbReference type="STRING" id="82374.NZ47_05820"/>
<dbReference type="NCBIfam" id="TIGR01998">
    <property type="entry name" value="PTS-II-BC-nag"/>
    <property type="match status" value="1"/>
</dbReference>
<name>A0A0B2K2B1_9FIRM</name>
<dbReference type="Pfam" id="PF00367">
    <property type="entry name" value="PTS_EIIB"/>
    <property type="match status" value="1"/>
</dbReference>
<dbReference type="PANTHER" id="PTHR30009:SF4">
    <property type="entry name" value="PTS SYSTEM N-ACETYLGLUCOSAMINE-SPECIFIC EIICBA COMPONENT"/>
    <property type="match status" value="1"/>
</dbReference>
<dbReference type="GO" id="GO:0009401">
    <property type="term" value="P:phosphoenolpyruvate-dependent sugar phosphotransferase system"/>
    <property type="evidence" value="ECO:0007669"/>
    <property type="project" value="UniProtKB-KW"/>
</dbReference>
<feature type="transmembrane region" description="Helical" evidence="12">
    <location>
        <begin position="231"/>
        <end position="253"/>
    </location>
</feature>
<evidence type="ECO:0000256" key="8">
    <source>
        <dbReference type="ARBA" id="ARBA00022777"/>
    </source>
</evidence>
<feature type="transmembrane region" description="Helical" evidence="12">
    <location>
        <begin position="136"/>
        <end position="157"/>
    </location>
</feature>
<dbReference type="GO" id="GO:0016301">
    <property type="term" value="F:kinase activity"/>
    <property type="evidence" value="ECO:0007669"/>
    <property type="project" value="UniProtKB-KW"/>
</dbReference>
<comment type="subcellular location">
    <subcellularLocation>
        <location evidence="1">Cell membrane</location>
        <topology evidence="1">Multi-pass membrane protein</topology>
    </subcellularLocation>
</comment>
<dbReference type="GO" id="GO:0005886">
    <property type="term" value="C:plasma membrane"/>
    <property type="evidence" value="ECO:0007669"/>
    <property type="project" value="UniProtKB-SubCell"/>
</dbReference>
<dbReference type="eggNOG" id="COG1263">
    <property type="taxonomic scope" value="Bacteria"/>
</dbReference>
<dbReference type="Proteomes" id="UP000030993">
    <property type="component" value="Unassembled WGS sequence"/>
</dbReference>
<keyword evidence="5" id="KW-0808">Transferase</keyword>
<feature type="transmembrane region" description="Helical" evidence="12">
    <location>
        <begin position="341"/>
        <end position="361"/>
    </location>
</feature>
<dbReference type="GO" id="GO:0090563">
    <property type="term" value="F:protein-phosphocysteine-sugar phosphotransferase activity"/>
    <property type="evidence" value="ECO:0007669"/>
    <property type="project" value="TreeGrafter"/>
</dbReference>
<keyword evidence="3" id="KW-1003">Cell membrane</keyword>
<dbReference type="PROSITE" id="PS51103">
    <property type="entry name" value="PTS_EIIC_TYPE_1"/>
    <property type="match status" value="1"/>
</dbReference>
<keyword evidence="8" id="KW-0418">Kinase</keyword>
<keyword evidence="4 15" id="KW-0762">Sugar transport</keyword>
<dbReference type="InterPro" id="IPR001996">
    <property type="entry name" value="PTS_IIB_1"/>
</dbReference>
<evidence type="ECO:0000259" key="14">
    <source>
        <dbReference type="PROSITE" id="PS51103"/>
    </source>
</evidence>
<feature type="transmembrane region" description="Helical" evidence="12">
    <location>
        <begin position="97"/>
        <end position="116"/>
    </location>
</feature>
<feature type="domain" description="PTS EIIC type-1" evidence="14">
    <location>
        <begin position="5"/>
        <end position="373"/>
    </location>
</feature>
<dbReference type="SUPFAM" id="SSF55604">
    <property type="entry name" value="Glucose permease domain IIB"/>
    <property type="match status" value="1"/>
</dbReference>
<proteinExistence type="predicted"/>
<evidence type="ECO:0000256" key="6">
    <source>
        <dbReference type="ARBA" id="ARBA00022683"/>
    </source>
</evidence>
<feature type="transmembrane region" description="Helical" evidence="12">
    <location>
        <begin position="287"/>
        <end position="309"/>
    </location>
</feature>
<keyword evidence="6" id="KW-0598">Phosphotransferase system</keyword>
<dbReference type="InterPro" id="IPR003352">
    <property type="entry name" value="PTS_EIIC"/>
</dbReference>